<dbReference type="RefSeq" id="WP_119628936.1">
    <property type="nucleotide sequence ID" value="NZ_AP017928.1"/>
</dbReference>
<dbReference type="InterPro" id="IPR036188">
    <property type="entry name" value="FAD/NAD-bd_sf"/>
</dbReference>
<evidence type="ECO:0000313" key="6">
    <source>
        <dbReference type="EMBL" id="BBA33311.1"/>
    </source>
</evidence>
<dbReference type="PRINTS" id="PR00411">
    <property type="entry name" value="PNDRDTASEI"/>
</dbReference>
<protein>
    <submittedName>
        <fullName evidence="6">Rubredoxin--NAD(+) reductase</fullName>
    </submittedName>
</protein>
<keyword evidence="3" id="KW-0285">Flavoprotein</keyword>
<dbReference type="KEGG" id="mmai:sS8_1351"/>
<dbReference type="Proteomes" id="UP000266313">
    <property type="component" value="Chromosome"/>
</dbReference>
<dbReference type="EMBL" id="AP017928">
    <property type="protein sequence ID" value="BBA33311.1"/>
    <property type="molecule type" value="Genomic_DNA"/>
</dbReference>
<accession>A0A250KQQ8</accession>
<evidence type="ECO:0000313" key="7">
    <source>
        <dbReference type="Proteomes" id="UP000266313"/>
    </source>
</evidence>
<dbReference type="PANTHER" id="PTHR43429">
    <property type="entry name" value="PYRIDINE NUCLEOTIDE-DISULFIDE OXIDOREDUCTASE DOMAIN-CONTAINING"/>
    <property type="match status" value="1"/>
</dbReference>
<name>A0A250KQQ8_9GAMM</name>
<dbReference type="PRINTS" id="PR00368">
    <property type="entry name" value="FADPNR"/>
</dbReference>
<dbReference type="SUPFAM" id="SSF51905">
    <property type="entry name" value="FAD/NAD(P)-binding domain"/>
    <property type="match status" value="1"/>
</dbReference>
<dbReference type="OrthoDB" id="9808980at2"/>
<evidence type="ECO:0000256" key="2">
    <source>
        <dbReference type="ARBA" id="ARBA00006442"/>
    </source>
</evidence>
<dbReference type="Pfam" id="PF07992">
    <property type="entry name" value="Pyr_redox_2"/>
    <property type="match status" value="1"/>
</dbReference>
<dbReference type="InterPro" id="IPR050260">
    <property type="entry name" value="FAD-bd_OxRdtase"/>
</dbReference>
<keyword evidence="7" id="KW-1185">Reference proteome</keyword>
<comment type="cofactor">
    <cofactor evidence="1">
        <name>FAD</name>
        <dbReference type="ChEBI" id="CHEBI:57692"/>
    </cofactor>
</comment>
<evidence type="ECO:0000259" key="5">
    <source>
        <dbReference type="Pfam" id="PF07992"/>
    </source>
</evidence>
<reference evidence="6 7" key="1">
    <citation type="submission" date="2016-12" db="EMBL/GenBank/DDBJ databases">
        <title>Genome sequencing of Methylocaldum marinum.</title>
        <authorList>
            <person name="Takeuchi M."/>
            <person name="Kamagata Y."/>
            <person name="Hiraoka S."/>
            <person name="Oshima K."/>
            <person name="Hattori M."/>
            <person name="Iwasaki W."/>
        </authorList>
    </citation>
    <scope>NUCLEOTIDE SEQUENCE [LARGE SCALE GENOMIC DNA]</scope>
    <source>
        <strain evidence="6 7">S8</strain>
    </source>
</reference>
<feature type="domain" description="FAD/NAD(P)-binding" evidence="5">
    <location>
        <begin position="1"/>
        <end position="284"/>
    </location>
</feature>
<dbReference type="PANTHER" id="PTHR43429:SF3">
    <property type="entry name" value="NITRITE REDUCTASE [NAD(P)H]"/>
    <property type="match status" value="1"/>
</dbReference>
<organism evidence="6 7">
    <name type="scientific">Methylocaldum marinum</name>
    <dbReference type="NCBI Taxonomy" id="1432792"/>
    <lineage>
        <taxon>Bacteria</taxon>
        <taxon>Pseudomonadati</taxon>
        <taxon>Pseudomonadota</taxon>
        <taxon>Gammaproteobacteria</taxon>
        <taxon>Methylococcales</taxon>
        <taxon>Methylococcaceae</taxon>
        <taxon>Methylocaldum</taxon>
    </lineage>
</organism>
<keyword evidence="4" id="KW-0274">FAD</keyword>
<dbReference type="Gene3D" id="3.50.50.60">
    <property type="entry name" value="FAD/NAD(P)-binding domain"/>
    <property type="match status" value="2"/>
</dbReference>
<evidence type="ECO:0000256" key="1">
    <source>
        <dbReference type="ARBA" id="ARBA00001974"/>
    </source>
</evidence>
<sequence length="339" mass="37529">MHVVVIGSGVAGITFAEELRKLGPQCTLSIITREGHGYYSRPMLSHGFSREDIETKIILKPFDSLRDAGIAVHAETEVLSLDRARKTITCRNSSGEFTLNYDKTVLAPGSDALIPPPFQTSRDLFFVVNSLDDLIELRRHRESIVETSETPSWAVIGGGLIGCEVASDLAKAGDRVVLFHALARLMERQLAEEDSMTLLKVLQDHGIEIRLDAAVQGFEKIGESYAVKLQNEVATGFHGVIVACGFKPRVELARRIGLNVNRGIRVDAFLRTNDPDIHAIGDAAEFADGRLYAYIMPIRHQAFWLARFLAGQTAEPWLPPDFKPRAKVHGFNAAHPYIF</sequence>
<dbReference type="InterPro" id="IPR023753">
    <property type="entry name" value="FAD/NAD-binding_dom"/>
</dbReference>
<gene>
    <name evidence="6" type="ORF">sS8_1351</name>
</gene>
<comment type="similarity">
    <text evidence="2">Belongs to the FAD-dependent oxidoreductase family.</text>
</comment>
<dbReference type="AlphaFoldDB" id="A0A250KQQ8"/>
<proteinExistence type="inferred from homology"/>
<dbReference type="GO" id="GO:0016491">
    <property type="term" value="F:oxidoreductase activity"/>
    <property type="evidence" value="ECO:0007669"/>
    <property type="project" value="InterPro"/>
</dbReference>
<evidence type="ECO:0000256" key="4">
    <source>
        <dbReference type="ARBA" id="ARBA00022827"/>
    </source>
</evidence>
<evidence type="ECO:0000256" key="3">
    <source>
        <dbReference type="ARBA" id="ARBA00022630"/>
    </source>
</evidence>